<evidence type="ECO:0000313" key="4">
    <source>
        <dbReference type="Proteomes" id="UP000516380"/>
    </source>
</evidence>
<dbReference type="PANTHER" id="PTHR43440:SF1">
    <property type="entry name" value="UREASE"/>
    <property type="match status" value="1"/>
</dbReference>
<dbReference type="GO" id="GO:0009039">
    <property type="term" value="F:urease activity"/>
    <property type="evidence" value="ECO:0007669"/>
    <property type="project" value="InterPro"/>
</dbReference>
<dbReference type="GO" id="GO:0005737">
    <property type="term" value="C:cytoplasm"/>
    <property type="evidence" value="ECO:0007669"/>
    <property type="project" value="UniProtKB-SubCell"/>
</dbReference>
<dbReference type="PROSITE" id="PS51368">
    <property type="entry name" value="UREASE_3"/>
    <property type="match status" value="1"/>
</dbReference>
<dbReference type="InterPro" id="IPR050112">
    <property type="entry name" value="Urease_alpha_subunit"/>
</dbReference>
<evidence type="ECO:0000259" key="2">
    <source>
        <dbReference type="PROSITE" id="PS51368"/>
    </source>
</evidence>
<dbReference type="InterPro" id="IPR017951">
    <property type="entry name" value="Urease_asu_c"/>
</dbReference>
<dbReference type="Gene3D" id="3.20.20.140">
    <property type="entry name" value="Metal-dependent hydrolases"/>
    <property type="match status" value="1"/>
</dbReference>
<accession>A0A7G1IF91</accession>
<dbReference type="PANTHER" id="PTHR43440">
    <property type="entry name" value="UREASE"/>
    <property type="match status" value="1"/>
</dbReference>
<feature type="domain" description="Urease" evidence="2">
    <location>
        <begin position="1"/>
        <end position="44"/>
    </location>
</feature>
<reference evidence="3 4" key="1">
    <citation type="submission" date="2020-07" db="EMBL/GenBank/DDBJ databases">
        <title>Mycobacterium kansasii (former subtype) with zoonotic potential isolated from diseased indoor pet cat, Japan.</title>
        <authorList>
            <person name="Fukano H."/>
            <person name="Terazono T."/>
            <person name="Hoshino Y."/>
        </authorList>
    </citation>
    <scope>NUCLEOTIDE SEQUENCE [LARGE SCALE GENOMIC DNA]</scope>
    <source>
        <strain evidence="3 4">Kuro-I</strain>
    </source>
</reference>
<comment type="caution">
    <text evidence="1">Lacks conserved residue(s) required for the propagation of feature annotation.</text>
</comment>
<evidence type="ECO:0000313" key="3">
    <source>
        <dbReference type="EMBL" id="BCI88269.1"/>
    </source>
</evidence>
<dbReference type="EMBL" id="AP023343">
    <property type="protein sequence ID" value="BCI88269.1"/>
    <property type="molecule type" value="Genomic_DNA"/>
</dbReference>
<organism evidence="3 4">
    <name type="scientific">Mycobacterium kansasii</name>
    <dbReference type="NCBI Taxonomy" id="1768"/>
    <lineage>
        <taxon>Bacteria</taxon>
        <taxon>Bacillati</taxon>
        <taxon>Actinomycetota</taxon>
        <taxon>Actinomycetes</taxon>
        <taxon>Mycobacteriales</taxon>
        <taxon>Mycobacteriaceae</taxon>
        <taxon>Mycobacterium</taxon>
    </lineage>
</organism>
<dbReference type="Proteomes" id="UP000516380">
    <property type="component" value="Chromosome"/>
</dbReference>
<proteinExistence type="predicted"/>
<comment type="subcellular location">
    <subcellularLocation>
        <location evidence="1">Cytoplasm</location>
    </subcellularLocation>
</comment>
<gene>
    <name evidence="3" type="ORF">NIIDMKKI_34750</name>
</gene>
<dbReference type="InterPro" id="IPR032466">
    <property type="entry name" value="Metal_Hydrolase"/>
</dbReference>
<keyword evidence="1" id="KW-0963">Cytoplasm</keyword>
<dbReference type="AlphaFoldDB" id="A0A7G1IF91"/>
<dbReference type="GO" id="GO:0016151">
    <property type="term" value="F:nickel cation binding"/>
    <property type="evidence" value="ECO:0007669"/>
    <property type="project" value="InterPro"/>
</dbReference>
<sequence length="44" mass="4609">MQVALHTDTLNEMGFVENTIAAIAGRSIHTYHTEGAGGATHPTS</sequence>
<evidence type="ECO:0000256" key="1">
    <source>
        <dbReference type="PROSITE-ProRule" id="PRU00700"/>
    </source>
</evidence>
<keyword evidence="4" id="KW-1185">Reference proteome</keyword>
<dbReference type="SUPFAM" id="SSF51556">
    <property type="entry name" value="Metallo-dependent hydrolases"/>
    <property type="match status" value="1"/>
</dbReference>
<name>A0A7G1IF91_MYCKA</name>
<protein>
    <recommendedName>
        <fullName evidence="2">Urease domain-containing protein</fullName>
    </recommendedName>
</protein>